<name>A0A5J4W450_9EUKA</name>
<evidence type="ECO:0000313" key="2">
    <source>
        <dbReference type="Proteomes" id="UP000324800"/>
    </source>
</evidence>
<dbReference type="AlphaFoldDB" id="A0A5J4W450"/>
<dbReference type="Proteomes" id="UP000324800">
    <property type="component" value="Unassembled WGS sequence"/>
</dbReference>
<comment type="caution">
    <text evidence="1">The sequence shown here is derived from an EMBL/GenBank/DDBJ whole genome shotgun (WGS) entry which is preliminary data.</text>
</comment>
<proteinExistence type="predicted"/>
<sequence length="92" mass="10951">MKLSEDKYKDYLVDAAKFKTRWCYELRISTVYPLYLSYIIYAVNKMILFIAKVNGHIDEYYINYCIDFGPILRTIDVITNKETIGEYIQSLN</sequence>
<reference evidence="1 2" key="1">
    <citation type="submission" date="2019-03" db="EMBL/GenBank/DDBJ databases">
        <title>Single cell metagenomics reveals metabolic interactions within the superorganism composed of flagellate Streblomastix strix and complex community of Bacteroidetes bacteria on its surface.</title>
        <authorList>
            <person name="Treitli S.C."/>
            <person name="Kolisko M."/>
            <person name="Husnik F."/>
            <person name="Keeling P."/>
            <person name="Hampl V."/>
        </authorList>
    </citation>
    <scope>NUCLEOTIDE SEQUENCE [LARGE SCALE GENOMIC DNA]</scope>
    <source>
        <strain evidence="1">ST1C</strain>
    </source>
</reference>
<protein>
    <submittedName>
        <fullName evidence="1">Uncharacterized protein</fullName>
    </submittedName>
</protein>
<organism evidence="1 2">
    <name type="scientific">Streblomastix strix</name>
    <dbReference type="NCBI Taxonomy" id="222440"/>
    <lineage>
        <taxon>Eukaryota</taxon>
        <taxon>Metamonada</taxon>
        <taxon>Preaxostyla</taxon>
        <taxon>Oxymonadida</taxon>
        <taxon>Streblomastigidae</taxon>
        <taxon>Streblomastix</taxon>
    </lineage>
</organism>
<accession>A0A5J4W450</accession>
<gene>
    <name evidence="1" type="ORF">EZS28_014816</name>
</gene>
<evidence type="ECO:0000313" key="1">
    <source>
        <dbReference type="EMBL" id="KAA6389657.1"/>
    </source>
</evidence>
<dbReference type="EMBL" id="SNRW01003502">
    <property type="protein sequence ID" value="KAA6389657.1"/>
    <property type="molecule type" value="Genomic_DNA"/>
</dbReference>